<evidence type="ECO:0000256" key="2">
    <source>
        <dbReference type="SAM" id="SignalP"/>
    </source>
</evidence>
<name>A0A7S4EV06_CHRCT</name>
<dbReference type="Gene3D" id="2.40.128.20">
    <property type="match status" value="1"/>
</dbReference>
<dbReference type="PANTHER" id="PTHR10612">
    <property type="entry name" value="APOLIPOPROTEIN D"/>
    <property type="match status" value="1"/>
</dbReference>
<protein>
    <recommendedName>
        <fullName evidence="4">Lipocalin/cytosolic fatty-acid binding domain-containing protein</fullName>
    </recommendedName>
</protein>
<accession>A0A7S4EV06</accession>
<dbReference type="PIRSF" id="PIRSF036893">
    <property type="entry name" value="Lipocalin_ApoD"/>
    <property type="match status" value="1"/>
</dbReference>
<evidence type="ECO:0008006" key="4">
    <source>
        <dbReference type="Google" id="ProtNLM"/>
    </source>
</evidence>
<organism evidence="3">
    <name type="scientific">Chrysotila carterae</name>
    <name type="common">Marine alga</name>
    <name type="synonym">Syracosphaera carterae</name>
    <dbReference type="NCBI Taxonomy" id="13221"/>
    <lineage>
        <taxon>Eukaryota</taxon>
        <taxon>Haptista</taxon>
        <taxon>Haptophyta</taxon>
        <taxon>Prymnesiophyceae</taxon>
        <taxon>Isochrysidales</taxon>
        <taxon>Isochrysidaceae</taxon>
        <taxon>Chrysotila</taxon>
    </lineage>
</organism>
<gene>
    <name evidence="3" type="ORF">PCAR00345_LOCUS7513</name>
</gene>
<feature type="chain" id="PRO_5030884035" description="Lipocalin/cytosolic fatty-acid binding domain-containing protein" evidence="2">
    <location>
        <begin position="16"/>
        <end position="216"/>
    </location>
</feature>
<keyword evidence="2" id="KW-0732">Signal</keyword>
<dbReference type="InterPro" id="IPR012674">
    <property type="entry name" value="Calycin"/>
</dbReference>
<evidence type="ECO:0000256" key="1">
    <source>
        <dbReference type="PIRNR" id="PIRNR036893"/>
    </source>
</evidence>
<dbReference type="PANTHER" id="PTHR10612:SF34">
    <property type="entry name" value="APOLIPOPROTEIN D"/>
    <property type="match status" value="1"/>
</dbReference>
<proteinExistence type="inferred from homology"/>
<reference evidence="3" key="1">
    <citation type="submission" date="2021-01" db="EMBL/GenBank/DDBJ databases">
        <authorList>
            <person name="Corre E."/>
            <person name="Pelletier E."/>
            <person name="Niang G."/>
            <person name="Scheremetjew M."/>
            <person name="Finn R."/>
            <person name="Kale V."/>
            <person name="Holt S."/>
            <person name="Cochrane G."/>
            <person name="Meng A."/>
            <person name="Brown T."/>
            <person name="Cohen L."/>
        </authorList>
    </citation>
    <scope>NUCLEOTIDE SEQUENCE</scope>
    <source>
        <strain evidence="3">CCMP645</strain>
    </source>
</reference>
<dbReference type="SUPFAM" id="SSF50814">
    <property type="entry name" value="Lipocalins"/>
    <property type="match status" value="1"/>
</dbReference>
<feature type="signal peptide" evidence="2">
    <location>
        <begin position="1"/>
        <end position="15"/>
    </location>
</feature>
<dbReference type="InterPro" id="IPR022271">
    <property type="entry name" value="Lipocalin_ApoD"/>
</dbReference>
<dbReference type="EMBL" id="HBIZ01012499">
    <property type="protein sequence ID" value="CAE0754926.1"/>
    <property type="molecule type" value="Transcribed_RNA"/>
</dbReference>
<dbReference type="AlphaFoldDB" id="A0A7S4EV06"/>
<comment type="similarity">
    <text evidence="1">Belongs to the calycin superfamily. Lipocalin family.</text>
</comment>
<evidence type="ECO:0000313" key="3">
    <source>
        <dbReference type="EMBL" id="CAE0754926.1"/>
    </source>
</evidence>
<sequence>MSAALTLLPFVGSSAFTSTPSCQLVMTQDNFNITEYISNGTKWYSHQQMEYLWQPVKENYCTTAQYTQISETRITVRNVANHNGVNGEVVVSDEQLDALGGLCGEIVDIDDPAKLLVGPCDLTPPVGYGPYWVIAAGPSPDNYEWALISVGQPNLAGTDGCITGTGDNDGGLWIFTRSPVRNDTVVQQVRGIAADAGFDLSVLNDVEHGGCTYDEP</sequence>